<sequence length="213" mass="23446">MAGDRVCGDRLGRRHPIPRSTHRGLIGVGRIAGPRLAAVSELTIRDAVAADAEAVAEIYAPYTLETAITFEDQPCPPVEMAQRIAAAQQRHAFLVAERDGAILGYAYAGVYRGRYAWQWCTEVSVYLRQGVRRTGAGRALYQALLERLTERGYVVAIASITLPNDASLGLHRAFGFTDIGVTEMAGWKFGRWHDVLFCQLRLVEGYAEPAALR</sequence>
<comment type="caution">
    <text evidence="4">The sequence shown here is derived from an EMBL/GenBank/DDBJ whole genome shotgun (WGS) entry which is preliminary data.</text>
</comment>
<dbReference type="PANTHER" id="PTHR43072:SF23">
    <property type="entry name" value="UPF0039 PROTEIN C11D3.02C"/>
    <property type="match status" value="1"/>
</dbReference>
<feature type="domain" description="N-acetyltransferase" evidence="3">
    <location>
        <begin position="42"/>
        <end position="201"/>
    </location>
</feature>
<gene>
    <name evidence="4" type="ORF">CGZ94_05605</name>
</gene>
<evidence type="ECO:0000256" key="1">
    <source>
        <dbReference type="ARBA" id="ARBA00022679"/>
    </source>
</evidence>
<reference evidence="4 5" key="1">
    <citation type="submission" date="2017-07" db="EMBL/GenBank/DDBJ databases">
        <title>Draft whole genome sequences of clinical Proprionibacteriaceae strains.</title>
        <authorList>
            <person name="Bernier A.-M."/>
            <person name="Bernard K."/>
            <person name="Domingo M.-C."/>
        </authorList>
    </citation>
    <scope>NUCLEOTIDE SEQUENCE [LARGE SCALE GENOMIC DNA]</scope>
    <source>
        <strain evidence="4 5">NML 030167</strain>
    </source>
</reference>
<dbReference type="GO" id="GO:0016747">
    <property type="term" value="F:acyltransferase activity, transferring groups other than amino-acyl groups"/>
    <property type="evidence" value="ECO:0007669"/>
    <property type="project" value="InterPro"/>
</dbReference>
<accession>A0A255GK16</accession>
<dbReference type="InterPro" id="IPR016181">
    <property type="entry name" value="Acyl_CoA_acyltransferase"/>
</dbReference>
<keyword evidence="1 4" id="KW-0808">Transferase</keyword>
<name>A0A255GK16_9ACTN</name>
<evidence type="ECO:0000313" key="5">
    <source>
        <dbReference type="Proteomes" id="UP000215896"/>
    </source>
</evidence>
<dbReference type="PROSITE" id="PS51186">
    <property type="entry name" value="GNAT"/>
    <property type="match status" value="1"/>
</dbReference>
<dbReference type="SUPFAM" id="SSF55729">
    <property type="entry name" value="Acyl-CoA N-acyltransferases (Nat)"/>
    <property type="match status" value="1"/>
</dbReference>
<keyword evidence="2" id="KW-0012">Acyltransferase</keyword>
<organism evidence="4 5">
    <name type="scientific">Enemella evansiae</name>
    <dbReference type="NCBI Taxonomy" id="2016499"/>
    <lineage>
        <taxon>Bacteria</taxon>
        <taxon>Bacillati</taxon>
        <taxon>Actinomycetota</taxon>
        <taxon>Actinomycetes</taxon>
        <taxon>Propionibacteriales</taxon>
        <taxon>Propionibacteriaceae</taxon>
        <taxon>Enemella</taxon>
    </lineage>
</organism>
<dbReference type="EMBL" id="NMVO01000005">
    <property type="protein sequence ID" value="OYO16188.1"/>
    <property type="molecule type" value="Genomic_DNA"/>
</dbReference>
<dbReference type="PANTHER" id="PTHR43072">
    <property type="entry name" value="N-ACETYLTRANSFERASE"/>
    <property type="match status" value="1"/>
</dbReference>
<dbReference type="CDD" id="cd04301">
    <property type="entry name" value="NAT_SF"/>
    <property type="match status" value="1"/>
</dbReference>
<keyword evidence="5" id="KW-1185">Reference proteome</keyword>
<protein>
    <submittedName>
        <fullName evidence="4">GNAT family N-acetyltransferase</fullName>
    </submittedName>
</protein>
<dbReference type="Pfam" id="PF13420">
    <property type="entry name" value="Acetyltransf_4"/>
    <property type="match status" value="1"/>
</dbReference>
<dbReference type="Proteomes" id="UP000215896">
    <property type="component" value="Unassembled WGS sequence"/>
</dbReference>
<evidence type="ECO:0000256" key="2">
    <source>
        <dbReference type="ARBA" id="ARBA00023315"/>
    </source>
</evidence>
<dbReference type="OrthoDB" id="3173333at2"/>
<dbReference type="Gene3D" id="3.40.630.30">
    <property type="match status" value="1"/>
</dbReference>
<dbReference type="InterPro" id="IPR000182">
    <property type="entry name" value="GNAT_dom"/>
</dbReference>
<evidence type="ECO:0000313" key="4">
    <source>
        <dbReference type="EMBL" id="OYO16188.1"/>
    </source>
</evidence>
<proteinExistence type="predicted"/>
<dbReference type="AlphaFoldDB" id="A0A255GK16"/>
<evidence type="ECO:0000259" key="3">
    <source>
        <dbReference type="PROSITE" id="PS51186"/>
    </source>
</evidence>